<evidence type="ECO:0000313" key="1">
    <source>
        <dbReference type="EMBL" id="KIK91451.1"/>
    </source>
</evidence>
<reference evidence="2" key="2">
    <citation type="submission" date="2015-01" db="EMBL/GenBank/DDBJ databases">
        <title>Evolutionary Origins and Diversification of the Mycorrhizal Mutualists.</title>
        <authorList>
            <consortium name="DOE Joint Genome Institute"/>
            <consortium name="Mycorrhizal Genomics Consortium"/>
            <person name="Kohler A."/>
            <person name="Kuo A."/>
            <person name="Nagy L.G."/>
            <person name="Floudas D."/>
            <person name="Copeland A."/>
            <person name="Barry K.W."/>
            <person name="Cichocki N."/>
            <person name="Veneault-Fourrey C."/>
            <person name="LaButti K."/>
            <person name="Lindquist E.A."/>
            <person name="Lipzen A."/>
            <person name="Lundell T."/>
            <person name="Morin E."/>
            <person name="Murat C."/>
            <person name="Riley R."/>
            <person name="Ohm R."/>
            <person name="Sun H."/>
            <person name="Tunlid A."/>
            <person name="Henrissat B."/>
            <person name="Grigoriev I.V."/>
            <person name="Hibbett D.S."/>
            <person name="Martin F."/>
        </authorList>
    </citation>
    <scope>NUCLEOTIDE SEQUENCE [LARGE SCALE GENOMIC DNA]</scope>
    <source>
        <strain evidence="2">Ve08.2h10</strain>
    </source>
</reference>
<keyword evidence="2" id="KW-1185">Reference proteome</keyword>
<gene>
    <name evidence="1" type="ORF">PAXRUDRAFT_629881</name>
</gene>
<reference evidence="1 2" key="1">
    <citation type="submission" date="2014-04" db="EMBL/GenBank/DDBJ databases">
        <authorList>
            <consortium name="DOE Joint Genome Institute"/>
            <person name="Kuo A."/>
            <person name="Kohler A."/>
            <person name="Jargeat P."/>
            <person name="Nagy L.G."/>
            <person name="Floudas D."/>
            <person name="Copeland A."/>
            <person name="Barry K.W."/>
            <person name="Cichocki N."/>
            <person name="Veneault-Fourrey C."/>
            <person name="LaButti K."/>
            <person name="Lindquist E.A."/>
            <person name="Lipzen A."/>
            <person name="Lundell T."/>
            <person name="Morin E."/>
            <person name="Murat C."/>
            <person name="Sun H."/>
            <person name="Tunlid A."/>
            <person name="Henrissat B."/>
            <person name="Grigoriev I.V."/>
            <person name="Hibbett D.S."/>
            <person name="Martin F."/>
            <person name="Nordberg H.P."/>
            <person name="Cantor M.N."/>
            <person name="Hua S.X."/>
        </authorList>
    </citation>
    <scope>NUCLEOTIDE SEQUENCE [LARGE SCALE GENOMIC DNA]</scope>
    <source>
        <strain evidence="1 2">Ve08.2h10</strain>
    </source>
</reference>
<protein>
    <submittedName>
        <fullName evidence="1">Uncharacterized protein</fullName>
    </submittedName>
</protein>
<accession>A0A0D0DSY4</accession>
<evidence type="ECO:0000313" key="2">
    <source>
        <dbReference type="Proteomes" id="UP000054538"/>
    </source>
</evidence>
<dbReference type="InParanoid" id="A0A0D0DSY4"/>
<proteinExistence type="predicted"/>
<sequence>MIFYPTRCINSFTYASHFWFPLTIRTPFHPFSKSHPLGPRTQIVLLYVFSKCLLRTLIISQYIYLDIPPQRNSANRLRNVSFDVFSSY</sequence>
<name>A0A0D0DSY4_9AGAM</name>
<organism evidence="1 2">
    <name type="scientific">Paxillus rubicundulus Ve08.2h10</name>
    <dbReference type="NCBI Taxonomy" id="930991"/>
    <lineage>
        <taxon>Eukaryota</taxon>
        <taxon>Fungi</taxon>
        <taxon>Dikarya</taxon>
        <taxon>Basidiomycota</taxon>
        <taxon>Agaricomycotina</taxon>
        <taxon>Agaricomycetes</taxon>
        <taxon>Agaricomycetidae</taxon>
        <taxon>Boletales</taxon>
        <taxon>Paxilineae</taxon>
        <taxon>Paxillaceae</taxon>
        <taxon>Paxillus</taxon>
    </lineage>
</organism>
<dbReference type="HOGENOM" id="CLU_2469782_0_0_1"/>
<dbReference type="Proteomes" id="UP000054538">
    <property type="component" value="Unassembled WGS sequence"/>
</dbReference>
<dbReference type="EMBL" id="KN825386">
    <property type="protein sequence ID" value="KIK91451.1"/>
    <property type="molecule type" value="Genomic_DNA"/>
</dbReference>
<dbReference type="AlphaFoldDB" id="A0A0D0DSY4"/>